<protein>
    <recommendedName>
        <fullName evidence="5">Imidazoleglycerol-phosphate dehydratase</fullName>
        <shortName evidence="5">IGPD</shortName>
        <ecNumber evidence="5">4.2.1.19</ecNumber>
    </recommendedName>
</protein>
<keyword evidence="3 5" id="KW-0368">Histidine biosynthesis</keyword>
<dbReference type="InterPro" id="IPR000807">
    <property type="entry name" value="ImidazoleglycerolP_deHydtase"/>
</dbReference>
<dbReference type="CDD" id="cd07914">
    <property type="entry name" value="IGPD"/>
    <property type="match status" value="1"/>
</dbReference>
<sequence>MKREALIERITNEVNIKGSLALDGKGKSKINTGFESLDHLLTLFSFHGFFDLELAAKGDLQHHIVEDLSIVLGKAFRKALGDSSGIKRYGYASVPMDEILARVSVDLGGRYSFVWDEPAEVKKINENLDLASDELKKEFLDNLAKNIGMNLYVEYLSKEGEVDTHHLFEAVFKALGLALDQASSIEARRRGVPSTKGIID</sequence>
<comment type="caution">
    <text evidence="6">The sequence shown here is derived from an EMBL/GenBank/DDBJ whole genome shotgun (WGS) entry which is preliminary data.</text>
</comment>
<comment type="subcellular location">
    <subcellularLocation>
        <location evidence="5">Cytoplasm</location>
    </subcellularLocation>
</comment>
<comment type="catalytic activity">
    <reaction evidence="5">
        <text>D-erythro-1-(imidazol-4-yl)glycerol 3-phosphate = 3-(imidazol-4-yl)-2-oxopropyl phosphate + H2O</text>
        <dbReference type="Rhea" id="RHEA:11040"/>
        <dbReference type="ChEBI" id="CHEBI:15377"/>
        <dbReference type="ChEBI" id="CHEBI:57766"/>
        <dbReference type="ChEBI" id="CHEBI:58278"/>
        <dbReference type="EC" id="4.2.1.19"/>
    </reaction>
</comment>
<dbReference type="InterPro" id="IPR020568">
    <property type="entry name" value="Ribosomal_Su5_D2-typ_SF"/>
</dbReference>
<proteinExistence type="inferred from homology"/>
<dbReference type="HAMAP" id="MF_00076">
    <property type="entry name" value="HisB"/>
    <property type="match status" value="1"/>
</dbReference>
<dbReference type="FunFam" id="3.30.230.40:FF:000003">
    <property type="entry name" value="Imidazoleglycerol-phosphate dehydratase HisB"/>
    <property type="match status" value="1"/>
</dbReference>
<dbReference type="Gene3D" id="3.30.230.40">
    <property type="entry name" value="Imidazole glycerol phosphate dehydratase, domain 1"/>
    <property type="match status" value="2"/>
</dbReference>
<evidence type="ECO:0000256" key="1">
    <source>
        <dbReference type="ARBA" id="ARBA00005047"/>
    </source>
</evidence>
<comment type="similarity">
    <text evidence="5">Belongs to the imidazoleglycerol-phosphate dehydratase family.</text>
</comment>
<dbReference type="Proteomes" id="UP000229641">
    <property type="component" value="Unassembled WGS sequence"/>
</dbReference>
<evidence type="ECO:0000256" key="5">
    <source>
        <dbReference type="HAMAP-Rule" id="MF_00076"/>
    </source>
</evidence>
<name>A0A2H0LVF9_9BACT</name>
<evidence type="ECO:0000313" key="7">
    <source>
        <dbReference type="Proteomes" id="UP000229641"/>
    </source>
</evidence>
<organism evidence="6 7">
    <name type="scientific">Candidatus Ghiorseimicrobium undicola</name>
    <dbReference type="NCBI Taxonomy" id="1974746"/>
    <lineage>
        <taxon>Bacteria</taxon>
        <taxon>Pseudomonadati</taxon>
        <taxon>Candidatus Omnitrophota</taxon>
        <taxon>Candidatus Ghiorseimicrobium</taxon>
    </lineage>
</organism>
<dbReference type="GO" id="GO:0004424">
    <property type="term" value="F:imidazoleglycerol-phosphate dehydratase activity"/>
    <property type="evidence" value="ECO:0007669"/>
    <property type="project" value="UniProtKB-UniRule"/>
</dbReference>
<evidence type="ECO:0000313" key="6">
    <source>
        <dbReference type="EMBL" id="PIQ88400.1"/>
    </source>
</evidence>
<dbReference type="PANTHER" id="PTHR23133:SF2">
    <property type="entry name" value="IMIDAZOLEGLYCEROL-PHOSPHATE DEHYDRATASE"/>
    <property type="match status" value="1"/>
</dbReference>
<gene>
    <name evidence="5 6" type="primary">hisB</name>
    <name evidence="6" type="ORF">COV72_08845</name>
</gene>
<dbReference type="GO" id="GO:0000105">
    <property type="term" value="P:L-histidine biosynthetic process"/>
    <property type="evidence" value="ECO:0007669"/>
    <property type="project" value="UniProtKB-UniRule"/>
</dbReference>
<evidence type="ECO:0000256" key="2">
    <source>
        <dbReference type="ARBA" id="ARBA00022605"/>
    </source>
</evidence>
<dbReference type="GO" id="GO:0005737">
    <property type="term" value="C:cytoplasm"/>
    <property type="evidence" value="ECO:0007669"/>
    <property type="project" value="UniProtKB-SubCell"/>
</dbReference>
<dbReference type="AlphaFoldDB" id="A0A2H0LVF9"/>
<dbReference type="Pfam" id="PF00475">
    <property type="entry name" value="IGPD"/>
    <property type="match status" value="1"/>
</dbReference>
<evidence type="ECO:0000256" key="3">
    <source>
        <dbReference type="ARBA" id="ARBA00023102"/>
    </source>
</evidence>
<reference evidence="6 7" key="1">
    <citation type="submission" date="2017-09" db="EMBL/GenBank/DDBJ databases">
        <title>Depth-based differentiation of microbial function through sediment-hosted aquifers and enrichment of novel symbionts in the deep terrestrial subsurface.</title>
        <authorList>
            <person name="Probst A.J."/>
            <person name="Ladd B."/>
            <person name="Jarett J.K."/>
            <person name="Geller-Mcgrath D.E."/>
            <person name="Sieber C.M."/>
            <person name="Emerson J.B."/>
            <person name="Anantharaman K."/>
            <person name="Thomas B.C."/>
            <person name="Malmstrom R."/>
            <person name="Stieglmeier M."/>
            <person name="Klingl A."/>
            <person name="Woyke T."/>
            <person name="Ryan C.M."/>
            <person name="Banfield J.F."/>
        </authorList>
    </citation>
    <scope>NUCLEOTIDE SEQUENCE [LARGE SCALE GENOMIC DNA]</scope>
    <source>
        <strain evidence="6">CG11_big_fil_rev_8_21_14_0_20_42_13</strain>
    </source>
</reference>
<dbReference type="EC" id="4.2.1.19" evidence="5"/>
<keyword evidence="4 5" id="KW-0456">Lyase</keyword>
<dbReference type="UniPathway" id="UPA00031">
    <property type="reaction ID" value="UER00011"/>
</dbReference>
<accession>A0A2H0LVF9</accession>
<dbReference type="SUPFAM" id="SSF54211">
    <property type="entry name" value="Ribosomal protein S5 domain 2-like"/>
    <property type="match status" value="2"/>
</dbReference>
<dbReference type="InterPro" id="IPR038494">
    <property type="entry name" value="IGPD_sf"/>
</dbReference>
<keyword evidence="2 5" id="KW-0028">Amino-acid biosynthesis</keyword>
<evidence type="ECO:0000256" key="4">
    <source>
        <dbReference type="ARBA" id="ARBA00023239"/>
    </source>
</evidence>
<comment type="pathway">
    <text evidence="1 5">Amino-acid biosynthesis; L-histidine biosynthesis; L-histidine from 5-phospho-alpha-D-ribose 1-diphosphate: step 6/9.</text>
</comment>
<keyword evidence="5" id="KW-0963">Cytoplasm</keyword>
<dbReference type="PANTHER" id="PTHR23133">
    <property type="entry name" value="IMIDAZOLEGLYCEROL-PHOSPHATE DEHYDRATASE HIS7"/>
    <property type="match status" value="1"/>
</dbReference>
<dbReference type="EMBL" id="PCWA01000109">
    <property type="protein sequence ID" value="PIQ88400.1"/>
    <property type="molecule type" value="Genomic_DNA"/>
</dbReference>